<dbReference type="CDD" id="cd00887">
    <property type="entry name" value="MoeA"/>
    <property type="match status" value="1"/>
</dbReference>
<dbReference type="NCBIfam" id="TIGR00177">
    <property type="entry name" value="molyb_syn"/>
    <property type="match status" value="1"/>
</dbReference>
<keyword evidence="5" id="KW-1185">Reference proteome</keyword>
<gene>
    <name evidence="4" type="primary">glp</name>
    <name evidence="4" type="ORF">ACFSBL_18125</name>
</gene>
<evidence type="ECO:0000313" key="5">
    <source>
        <dbReference type="Proteomes" id="UP001597034"/>
    </source>
</evidence>
<dbReference type="Pfam" id="PF00994">
    <property type="entry name" value="MoCF_biosynth"/>
    <property type="match status" value="1"/>
</dbReference>
<accession>A0ABD6DQ74</accession>
<dbReference type="InterPro" id="IPR036425">
    <property type="entry name" value="MoaB/Mog-like_dom_sf"/>
</dbReference>
<dbReference type="RefSeq" id="WP_256401906.1">
    <property type="nucleotide sequence ID" value="NZ_JANHJR010000004.1"/>
</dbReference>
<keyword evidence="2" id="KW-0501">Molybdenum cofactor biosynthesis</keyword>
<evidence type="ECO:0000256" key="1">
    <source>
        <dbReference type="ARBA" id="ARBA00005046"/>
    </source>
</evidence>
<dbReference type="Gene3D" id="2.170.190.11">
    <property type="entry name" value="Molybdopterin biosynthesis moea protein, domain 3"/>
    <property type="match status" value="1"/>
</dbReference>
<organism evidence="4 5">
    <name type="scientific">Haloarchaeobius litoreus</name>
    <dbReference type="NCBI Taxonomy" id="755306"/>
    <lineage>
        <taxon>Archaea</taxon>
        <taxon>Methanobacteriati</taxon>
        <taxon>Methanobacteriota</taxon>
        <taxon>Stenosarchaea group</taxon>
        <taxon>Halobacteria</taxon>
        <taxon>Halobacteriales</taxon>
        <taxon>Halorubellaceae</taxon>
        <taxon>Haloarchaeobius</taxon>
    </lineage>
</organism>
<evidence type="ECO:0000313" key="4">
    <source>
        <dbReference type="EMBL" id="MFD1647613.1"/>
    </source>
</evidence>
<evidence type="ECO:0000259" key="3">
    <source>
        <dbReference type="SMART" id="SM00852"/>
    </source>
</evidence>
<dbReference type="AlphaFoldDB" id="A0ABD6DQ74"/>
<dbReference type="Gene3D" id="2.40.340.10">
    <property type="entry name" value="MoeA, C-terminal, domain IV"/>
    <property type="match status" value="1"/>
</dbReference>
<dbReference type="Gene3D" id="3.40.980.10">
    <property type="entry name" value="MoaB/Mog-like domain"/>
    <property type="match status" value="1"/>
</dbReference>
<proteinExistence type="predicted"/>
<dbReference type="Proteomes" id="UP001597034">
    <property type="component" value="Unassembled WGS sequence"/>
</dbReference>
<dbReference type="GO" id="GO:0006777">
    <property type="term" value="P:Mo-molybdopterin cofactor biosynthetic process"/>
    <property type="evidence" value="ECO:0007669"/>
    <property type="project" value="UniProtKB-KW"/>
</dbReference>
<dbReference type="SUPFAM" id="SSF53218">
    <property type="entry name" value="Molybdenum cofactor biosynthesis proteins"/>
    <property type="match status" value="1"/>
</dbReference>
<dbReference type="Pfam" id="PF03453">
    <property type="entry name" value="MoeA_N"/>
    <property type="match status" value="1"/>
</dbReference>
<dbReference type="InterPro" id="IPR036135">
    <property type="entry name" value="MoeA_linker/N_sf"/>
</dbReference>
<feature type="domain" description="MoaB/Mog" evidence="3">
    <location>
        <begin position="176"/>
        <end position="310"/>
    </location>
</feature>
<dbReference type="Pfam" id="PF03454">
    <property type="entry name" value="MoeA_C"/>
    <property type="match status" value="1"/>
</dbReference>
<comment type="pathway">
    <text evidence="1">Cofactor biosynthesis; molybdopterin biosynthesis.</text>
</comment>
<dbReference type="EMBL" id="JBHUDO010000004">
    <property type="protein sequence ID" value="MFD1647613.1"/>
    <property type="molecule type" value="Genomic_DNA"/>
</dbReference>
<dbReference type="InterPro" id="IPR001453">
    <property type="entry name" value="MoaB/Mog_dom"/>
</dbReference>
<dbReference type="SUPFAM" id="SSF63882">
    <property type="entry name" value="MoeA N-terminal region -like"/>
    <property type="match status" value="1"/>
</dbReference>
<dbReference type="PANTHER" id="PTHR10192:SF19">
    <property type="entry name" value="MOLYBDOPTERIN BIOSYNTHESIS PROTEIN MJ0666-RELATED"/>
    <property type="match status" value="1"/>
</dbReference>
<evidence type="ECO:0000256" key="2">
    <source>
        <dbReference type="ARBA" id="ARBA00023150"/>
    </source>
</evidence>
<reference evidence="4 5" key="1">
    <citation type="journal article" date="2019" name="Int. J. Syst. Evol. Microbiol.">
        <title>The Global Catalogue of Microorganisms (GCM) 10K type strain sequencing project: providing services to taxonomists for standard genome sequencing and annotation.</title>
        <authorList>
            <consortium name="The Broad Institute Genomics Platform"/>
            <consortium name="The Broad Institute Genome Sequencing Center for Infectious Disease"/>
            <person name="Wu L."/>
            <person name="Ma J."/>
        </authorList>
    </citation>
    <scope>NUCLEOTIDE SEQUENCE [LARGE SCALE GENOMIC DNA]</scope>
    <source>
        <strain evidence="4 5">CGMCC 1.10390</strain>
    </source>
</reference>
<dbReference type="SMART" id="SM00852">
    <property type="entry name" value="MoCF_biosynth"/>
    <property type="match status" value="1"/>
</dbReference>
<dbReference type="InterPro" id="IPR005110">
    <property type="entry name" value="MoeA_linker/N"/>
</dbReference>
<name>A0ABD6DQ74_9EURY</name>
<dbReference type="NCBIfam" id="NF045515">
    <property type="entry name" value="Glp_gephyrin"/>
    <property type="match status" value="1"/>
</dbReference>
<comment type="caution">
    <text evidence="4">The sequence shown here is derived from an EMBL/GenBank/DDBJ whole genome shotgun (WGS) entry which is preliminary data.</text>
</comment>
<sequence length="398" mass="41727">MTHGDTVPLPDALDALRERLRPLDRTETVALCDARGRVLAEPVVASRSIPHYRRAAMDGYAVRASDTVGACRDAPATLSLATDVVAQGHAVPVHTGSELPADADAVVRVERTREVGDAVEVLRPVESGKDVAPVGEDVSSGQELFEPGHRLTTSDVALCKGTGVRSARVYERPTVAVVPTGEELVQQDPDPGEVVETNGLTTASFVESWGGAPTYGSVVPDDEAALADAIEDACDHDIVVTTGGSSVGDRDLVPDVVDDLGEVFVHGVDIKPGHPVGLGVVGDTPVVLLPGYPVSCIVTAVQFLRPAVRDIGRLPTPPFPTVEGELVATIESEAGTRRFARVTVDDGPDGARVRETDDSGAGVLSSVALTDGWVVVPEDVVRLDPGTSVTVHRWEHAL</sequence>
<dbReference type="InterPro" id="IPR005111">
    <property type="entry name" value="MoeA_C_domain_IV"/>
</dbReference>
<dbReference type="Gene3D" id="3.90.105.10">
    <property type="entry name" value="Molybdopterin biosynthesis moea protein, domain 2"/>
    <property type="match status" value="1"/>
</dbReference>
<dbReference type="PANTHER" id="PTHR10192">
    <property type="entry name" value="MOLYBDOPTERIN BIOSYNTHESIS PROTEIN"/>
    <property type="match status" value="1"/>
</dbReference>
<dbReference type="InterPro" id="IPR036688">
    <property type="entry name" value="MoeA_C_domain_IV_sf"/>
</dbReference>
<dbReference type="SUPFAM" id="SSF63867">
    <property type="entry name" value="MoeA C-terminal domain-like"/>
    <property type="match status" value="1"/>
</dbReference>
<protein>
    <submittedName>
        <fullName evidence="4">Gephyrin-like molybdotransferase Glp</fullName>
    </submittedName>
</protein>
<dbReference type="InterPro" id="IPR038987">
    <property type="entry name" value="MoeA-like"/>
</dbReference>